<evidence type="ECO:0000313" key="1">
    <source>
        <dbReference type="EMBL" id="KAG5989875.1"/>
    </source>
</evidence>
<accession>A0A9P7N667</accession>
<name>A0A9P7N667_9HYPO</name>
<dbReference type="Proteomes" id="UP000748025">
    <property type="component" value="Unassembled WGS sequence"/>
</dbReference>
<reference evidence="1" key="1">
    <citation type="journal article" date="2020" name="bioRxiv">
        <title>Whole genome comparisons of ergot fungi reveals the divergence and evolution of species within the genus Claviceps are the result of varying mechanisms driving genome evolution and host range expansion.</title>
        <authorList>
            <person name="Wyka S.A."/>
            <person name="Mondo S.J."/>
            <person name="Liu M."/>
            <person name="Dettman J."/>
            <person name="Nalam V."/>
            <person name="Broders K.D."/>
        </authorList>
    </citation>
    <scope>NUCLEOTIDE SEQUENCE</scope>
    <source>
        <strain evidence="1">CCC 602</strain>
    </source>
</reference>
<proteinExistence type="predicted"/>
<evidence type="ECO:0000313" key="2">
    <source>
        <dbReference type="Proteomes" id="UP000748025"/>
    </source>
</evidence>
<dbReference type="OrthoDB" id="2326446at2759"/>
<dbReference type="EMBL" id="SRPW01002873">
    <property type="protein sequence ID" value="KAG5989875.1"/>
    <property type="molecule type" value="Genomic_DNA"/>
</dbReference>
<keyword evidence="2" id="KW-1185">Reference proteome</keyword>
<sequence length="177" mass="19512">MPLQRVAQFPKMSLAVGRAMSLSRSGIFGMEAFSDRNEALGLPVVDVLGEESVCFMVCRDVLVVVSFPRLSNLPAPAATQQADSSLPFDCTFRALDIIRSDVQKSEASLRGLYVERGLPRPKVLRTNEEWFLRQGYEIIGAEAEPYEWTVPVTGRVMRLPCAFSQERSEEIGAAGVG</sequence>
<gene>
    <name evidence="1" type="ORF">E4U43_004415</name>
</gene>
<protein>
    <submittedName>
        <fullName evidence="1">Uncharacterized protein</fullName>
    </submittedName>
</protein>
<dbReference type="AlphaFoldDB" id="A0A9P7N667"/>
<comment type="caution">
    <text evidence="1">The sequence shown here is derived from an EMBL/GenBank/DDBJ whole genome shotgun (WGS) entry which is preliminary data.</text>
</comment>
<organism evidence="1 2">
    <name type="scientific">Claviceps pusilla</name>
    <dbReference type="NCBI Taxonomy" id="123648"/>
    <lineage>
        <taxon>Eukaryota</taxon>
        <taxon>Fungi</taxon>
        <taxon>Dikarya</taxon>
        <taxon>Ascomycota</taxon>
        <taxon>Pezizomycotina</taxon>
        <taxon>Sordariomycetes</taxon>
        <taxon>Hypocreomycetidae</taxon>
        <taxon>Hypocreales</taxon>
        <taxon>Clavicipitaceae</taxon>
        <taxon>Claviceps</taxon>
    </lineage>
</organism>